<name>X1MCJ4_9ZZZZ</name>
<dbReference type="AlphaFoldDB" id="X1MCJ4"/>
<reference evidence="1" key="1">
    <citation type="journal article" date="2014" name="Front. Microbiol.">
        <title>High frequency of phylogenetically diverse reductive dehalogenase-homologous genes in deep subseafloor sedimentary metagenomes.</title>
        <authorList>
            <person name="Kawai M."/>
            <person name="Futagami T."/>
            <person name="Toyoda A."/>
            <person name="Takaki Y."/>
            <person name="Nishi S."/>
            <person name="Hori S."/>
            <person name="Arai W."/>
            <person name="Tsubouchi T."/>
            <person name="Morono Y."/>
            <person name="Uchiyama I."/>
            <person name="Ito T."/>
            <person name="Fujiyama A."/>
            <person name="Inagaki F."/>
            <person name="Takami H."/>
        </authorList>
    </citation>
    <scope>NUCLEOTIDE SEQUENCE</scope>
    <source>
        <strain evidence="1">Expedition CK06-06</strain>
    </source>
</reference>
<sequence>DGLKLKEYSLVLCYCKKGEIDWITLVKDQDEIGELIFKKHKEDKNHWKEEFDRWLKIKKEIENTFNEFRKKDLSKLTEEELLKDIRKYT</sequence>
<feature type="non-terminal residue" evidence="1">
    <location>
        <position position="89"/>
    </location>
</feature>
<gene>
    <name evidence="1" type="ORF">S06H3_24936</name>
</gene>
<dbReference type="EMBL" id="BARV01014108">
    <property type="protein sequence ID" value="GAI29382.1"/>
    <property type="molecule type" value="Genomic_DNA"/>
</dbReference>
<evidence type="ECO:0000313" key="1">
    <source>
        <dbReference type="EMBL" id="GAI29382.1"/>
    </source>
</evidence>
<organism evidence="1">
    <name type="scientific">marine sediment metagenome</name>
    <dbReference type="NCBI Taxonomy" id="412755"/>
    <lineage>
        <taxon>unclassified sequences</taxon>
        <taxon>metagenomes</taxon>
        <taxon>ecological metagenomes</taxon>
    </lineage>
</organism>
<feature type="non-terminal residue" evidence="1">
    <location>
        <position position="1"/>
    </location>
</feature>
<accession>X1MCJ4</accession>
<protein>
    <submittedName>
        <fullName evidence="1">Uncharacterized protein</fullName>
    </submittedName>
</protein>
<proteinExistence type="predicted"/>
<comment type="caution">
    <text evidence="1">The sequence shown here is derived from an EMBL/GenBank/DDBJ whole genome shotgun (WGS) entry which is preliminary data.</text>
</comment>